<accession>A0A917T8B3</accession>
<dbReference type="GO" id="GO:0005975">
    <property type="term" value="P:carbohydrate metabolic process"/>
    <property type="evidence" value="ECO:0007669"/>
    <property type="project" value="UniProtKB-ARBA"/>
</dbReference>
<evidence type="ECO:0000313" key="2">
    <source>
        <dbReference type="Proteomes" id="UP000655208"/>
    </source>
</evidence>
<dbReference type="SUPFAM" id="SSF53474">
    <property type="entry name" value="alpha/beta-Hydrolases"/>
    <property type="match status" value="1"/>
</dbReference>
<reference evidence="1" key="1">
    <citation type="journal article" date="2014" name="Int. J. Syst. Evol. Microbiol.">
        <title>Complete genome sequence of Corynebacterium casei LMG S-19264T (=DSM 44701T), isolated from a smear-ripened cheese.</title>
        <authorList>
            <consortium name="US DOE Joint Genome Institute (JGI-PGF)"/>
            <person name="Walter F."/>
            <person name="Albersmeier A."/>
            <person name="Kalinowski J."/>
            <person name="Ruckert C."/>
        </authorList>
    </citation>
    <scope>NUCLEOTIDE SEQUENCE</scope>
    <source>
        <strain evidence="1">CGMCC 4.7308</strain>
    </source>
</reference>
<reference evidence="1" key="2">
    <citation type="submission" date="2020-09" db="EMBL/GenBank/DDBJ databases">
        <authorList>
            <person name="Sun Q."/>
            <person name="Zhou Y."/>
        </authorList>
    </citation>
    <scope>NUCLEOTIDE SEQUENCE</scope>
    <source>
        <strain evidence="1">CGMCC 4.7308</strain>
    </source>
</reference>
<sequence>MVSPEGVRFRLGGHRDADEVVLALDFAVPGPTRFRRTRTGWSLRLDRPPVDRLEYQFVVRSGGGEQWITDPGNPDRVANPFGDKSEVRFPDYYEPGWCGPASATVPDGATEEAVHTPAGALEEAVPVRLWSPPGLDPDTRAPLLVAHDGSDLAERGGLLQWAARQPGPVRVALLDPPHGRRDTWYAAGADYADHVATVVLPELRRRVPVSAVVGLGTSLGAVSMLQVQRRHAGALTALALQSGSFFTADTDPQESGHPVFAALTGFVRTVADRADGGGTAAAGPRVLMTCGVVEENLGNNVRMAGVLARQGYRVDFRYVRDAHTVVGWRDTWSPGLDLLVAAGSGR</sequence>
<dbReference type="InterPro" id="IPR029058">
    <property type="entry name" value="AB_hydrolase_fold"/>
</dbReference>
<organism evidence="1 2">
    <name type="scientific">Nakamurella endophytica</name>
    <dbReference type="NCBI Taxonomy" id="1748367"/>
    <lineage>
        <taxon>Bacteria</taxon>
        <taxon>Bacillati</taxon>
        <taxon>Actinomycetota</taxon>
        <taxon>Actinomycetes</taxon>
        <taxon>Nakamurellales</taxon>
        <taxon>Nakamurellaceae</taxon>
        <taxon>Nakamurella</taxon>
    </lineage>
</organism>
<comment type="caution">
    <text evidence="1">The sequence shown here is derived from an EMBL/GenBank/DDBJ whole genome shotgun (WGS) entry which is preliminary data.</text>
</comment>
<proteinExistence type="predicted"/>
<gene>
    <name evidence="1" type="ORF">GCM10011594_35940</name>
</gene>
<name>A0A917T8B3_9ACTN</name>
<dbReference type="PANTHER" id="PTHR48098:SF6">
    <property type="entry name" value="FERRI-BACILLIBACTIN ESTERASE BESA"/>
    <property type="match status" value="1"/>
</dbReference>
<dbReference type="Gene3D" id="3.40.50.1820">
    <property type="entry name" value="alpha/beta hydrolase"/>
    <property type="match status" value="1"/>
</dbReference>
<dbReference type="EMBL" id="BMNA01000010">
    <property type="protein sequence ID" value="GGM12821.1"/>
    <property type="molecule type" value="Genomic_DNA"/>
</dbReference>
<dbReference type="Proteomes" id="UP000655208">
    <property type="component" value="Unassembled WGS sequence"/>
</dbReference>
<dbReference type="InterPro" id="IPR013783">
    <property type="entry name" value="Ig-like_fold"/>
</dbReference>
<dbReference type="Gene3D" id="2.60.40.10">
    <property type="entry name" value="Immunoglobulins"/>
    <property type="match status" value="1"/>
</dbReference>
<evidence type="ECO:0000313" key="1">
    <source>
        <dbReference type="EMBL" id="GGM12821.1"/>
    </source>
</evidence>
<dbReference type="InterPro" id="IPR050583">
    <property type="entry name" value="Mycobacterial_A85_antigen"/>
</dbReference>
<protein>
    <recommendedName>
        <fullName evidence="3">Esterase</fullName>
    </recommendedName>
</protein>
<evidence type="ECO:0008006" key="3">
    <source>
        <dbReference type="Google" id="ProtNLM"/>
    </source>
</evidence>
<keyword evidence="2" id="KW-1185">Reference proteome</keyword>
<dbReference type="PANTHER" id="PTHR48098">
    <property type="entry name" value="ENTEROCHELIN ESTERASE-RELATED"/>
    <property type="match status" value="1"/>
</dbReference>
<dbReference type="AlphaFoldDB" id="A0A917T8B3"/>